<feature type="compositionally biased region" description="Polar residues" evidence="5">
    <location>
        <begin position="499"/>
        <end position="514"/>
    </location>
</feature>
<keyword evidence="2" id="KW-0479">Metal-binding</keyword>
<accession>A0A4S8L5A9</accession>
<organism evidence="7 8">
    <name type="scientific">Dendrothele bispora (strain CBS 962.96)</name>
    <dbReference type="NCBI Taxonomy" id="1314807"/>
    <lineage>
        <taxon>Eukaryota</taxon>
        <taxon>Fungi</taxon>
        <taxon>Dikarya</taxon>
        <taxon>Basidiomycota</taxon>
        <taxon>Agaricomycotina</taxon>
        <taxon>Agaricomycetes</taxon>
        <taxon>Agaricomycetidae</taxon>
        <taxon>Agaricales</taxon>
        <taxon>Agaricales incertae sedis</taxon>
        <taxon>Dendrothele</taxon>
    </lineage>
</organism>
<dbReference type="InterPro" id="IPR007219">
    <property type="entry name" value="XnlR_reg_dom"/>
</dbReference>
<proteinExistence type="predicted"/>
<dbReference type="GO" id="GO:0003677">
    <property type="term" value="F:DNA binding"/>
    <property type="evidence" value="ECO:0007669"/>
    <property type="project" value="UniProtKB-KW"/>
</dbReference>
<evidence type="ECO:0000256" key="5">
    <source>
        <dbReference type="SAM" id="MobiDB-lite"/>
    </source>
</evidence>
<protein>
    <recommendedName>
        <fullName evidence="6">Xylanolytic transcriptional activator regulatory domain-containing protein</fullName>
    </recommendedName>
</protein>
<gene>
    <name evidence="7" type="ORF">K435DRAFT_765644</name>
</gene>
<dbReference type="EMBL" id="ML179644">
    <property type="protein sequence ID" value="THU83749.1"/>
    <property type="molecule type" value="Genomic_DNA"/>
</dbReference>
<dbReference type="OrthoDB" id="4456959at2759"/>
<dbReference type="Proteomes" id="UP000297245">
    <property type="component" value="Unassembled WGS sequence"/>
</dbReference>
<feature type="region of interest" description="Disordered" evidence="5">
    <location>
        <begin position="462"/>
        <end position="559"/>
    </location>
</feature>
<dbReference type="AlphaFoldDB" id="A0A4S8L5A9"/>
<evidence type="ECO:0000256" key="1">
    <source>
        <dbReference type="ARBA" id="ARBA00004123"/>
    </source>
</evidence>
<name>A0A4S8L5A9_DENBC</name>
<dbReference type="SMART" id="SM00906">
    <property type="entry name" value="Fungal_trans"/>
    <property type="match status" value="1"/>
</dbReference>
<evidence type="ECO:0000259" key="6">
    <source>
        <dbReference type="SMART" id="SM00906"/>
    </source>
</evidence>
<sequence>MEFWSALPFEFCGPAAIRELPLSLDFPDDAHLWELTNIYFTLHHPYYPLLHKSTFEQALSEGLHRRDQDFGQLVLALCAVASRYTNDSRNIPQSHHSSLGLGWKWLQQINLFKGASVMSPVSLHELQTHCLAICFLQTTSQSDFAWMMNGLSLRLAQQRGLYRRKPDIGKGEPHALENELWKRTFWTLMYHDIFMSSSLGRPVAVSIDDYDTEPLVELEDENPGNLGLGQVSDSSTSPVVFWNCYMSLLEILSFAEQTLSSIRRSELSAKLTDSSSNWNQRAVEEINSALSNWLFSIPNHLKWDLQLENATFFAQSSALHVTYYWIQIRVNRLFIPRKGEGPSPAGLSSIAICANAARSCTNVLNVLQRRNAHFACHFPTAGVLYSSAIIFLFNIFRAKELNLRVDLKEEVSDARRCIGFLRNYERTHSACGRLRDILDTIFGNHPLSRSSNEVKLTDLTVSHPRDDRKDNQDPNSSQQVSNTPYEPRISNPNPEDGSQPASTALPSRSSTNPYFTVDFGMLNPTPTRLEQSSVVNPLNPSPASFHTGSGSNLVSPRPVLHDAPMDIRQDLSLHQPDRDLVPGENYSSWGLNTSLPIQPQGGHVQGIDYSTFHAQDGYNAIQVQSSALQDTFSSRPVIDSTSYMNDSYQGPVPNVNEVFQQVAPSVPFHNQAENWDPSTILELNHLFQWYSGHTA</sequence>
<feature type="compositionally biased region" description="Polar residues" evidence="5">
    <location>
        <begin position="524"/>
        <end position="554"/>
    </location>
</feature>
<keyword evidence="8" id="KW-1185">Reference proteome</keyword>
<dbReference type="CDD" id="cd12148">
    <property type="entry name" value="fungal_TF_MHR"/>
    <property type="match status" value="1"/>
</dbReference>
<dbReference type="PANTHER" id="PTHR46910">
    <property type="entry name" value="TRANSCRIPTION FACTOR PDR1"/>
    <property type="match status" value="1"/>
</dbReference>
<evidence type="ECO:0000256" key="4">
    <source>
        <dbReference type="ARBA" id="ARBA00023242"/>
    </source>
</evidence>
<dbReference type="GO" id="GO:0003700">
    <property type="term" value="F:DNA-binding transcription factor activity"/>
    <property type="evidence" value="ECO:0007669"/>
    <property type="project" value="InterPro"/>
</dbReference>
<feature type="compositionally biased region" description="Basic and acidic residues" evidence="5">
    <location>
        <begin position="463"/>
        <end position="472"/>
    </location>
</feature>
<dbReference type="GO" id="GO:0005634">
    <property type="term" value="C:nucleus"/>
    <property type="evidence" value="ECO:0007669"/>
    <property type="project" value="UniProtKB-SubCell"/>
</dbReference>
<dbReference type="GO" id="GO:0006351">
    <property type="term" value="P:DNA-templated transcription"/>
    <property type="evidence" value="ECO:0007669"/>
    <property type="project" value="InterPro"/>
</dbReference>
<keyword evidence="3" id="KW-0238">DNA-binding</keyword>
<feature type="domain" description="Xylanolytic transcriptional activator regulatory" evidence="6">
    <location>
        <begin position="145"/>
        <end position="222"/>
    </location>
</feature>
<dbReference type="Pfam" id="PF04082">
    <property type="entry name" value="Fungal_trans"/>
    <property type="match status" value="1"/>
</dbReference>
<evidence type="ECO:0000256" key="3">
    <source>
        <dbReference type="ARBA" id="ARBA00023125"/>
    </source>
</evidence>
<evidence type="ECO:0000256" key="2">
    <source>
        <dbReference type="ARBA" id="ARBA00022723"/>
    </source>
</evidence>
<dbReference type="GO" id="GO:0008270">
    <property type="term" value="F:zinc ion binding"/>
    <property type="evidence" value="ECO:0007669"/>
    <property type="project" value="InterPro"/>
</dbReference>
<evidence type="ECO:0000313" key="7">
    <source>
        <dbReference type="EMBL" id="THU83749.1"/>
    </source>
</evidence>
<dbReference type="PANTHER" id="PTHR46910:SF3">
    <property type="entry name" value="HALOTOLERANCE PROTEIN 9-RELATED"/>
    <property type="match status" value="1"/>
</dbReference>
<reference evidence="7 8" key="1">
    <citation type="journal article" date="2019" name="Nat. Ecol. Evol.">
        <title>Megaphylogeny resolves global patterns of mushroom evolution.</title>
        <authorList>
            <person name="Varga T."/>
            <person name="Krizsan K."/>
            <person name="Foldi C."/>
            <person name="Dima B."/>
            <person name="Sanchez-Garcia M."/>
            <person name="Sanchez-Ramirez S."/>
            <person name="Szollosi G.J."/>
            <person name="Szarkandi J.G."/>
            <person name="Papp V."/>
            <person name="Albert L."/>
            <person name="Andreopoulos W."/>
            <person name="Angelini C."/>
            <person name="Antonin V."/>
            <person name="Barry K.W."/>
            <person name="Bougher N.L."/>
            <person name="Buchanan P."/>
            <person name="Buyck B."/>
            <person name="Bense V."/>
            <person name="Catcheside P."/>
            <person name="Chovatia M."/>
            <person name="Cooper J."/>
            <person name="Damon W."/>
            <person name="Desjardin D."/>
            <person name="Finy P."/>
            <person name="Geml J."/>
            <person name="Haridas S."/>
            <person name="Hughes K."/>
            <person name="Justo A."/>
            <person name="Karasinski D."/>
            <person name="Kautmanova I."/>
            <person name="Kiss B."/>
            <person name="Kocsube S."/>
            <person name="Kotiranta H."/>
            <person name="LaButti K.M."/>
            <person name="Lechner B.E."/>
            <person name="Liimatainen K."/>
            <person name="Lipzen A."/>
            <person name="Lukacs Z."/>
            <person name="Mihaltcheva S."/>
            <person name="Morgado L.N."/>
            <person name="Niskanen T."/>
            <person name="Noordeloos M.E."/>
            <person name="Ohm R.A."/>
            <person name="Ortiz-Santana B."/>
            <person name="Ovrebo C."/>
            <person name="Racz N."/>
            <person name="Riley R."/>
            <person name="Savchenko A."/>
            <person name="Shiryaev A."/>
            <person name="Soop K."/>
            <person name="Spirin V."/>
            <person name="Szebenyi C."/>
            <person name="Tomsovsky M."/>
            <person name="Tulloss R.E."/>
            <person name="Uehling J."/>
            <person name="Grigoriev I.V."/>
            <person name="Vagvolgyi C."/>
            <person name="Papp T."/>
            <person name="Martin F.M."/>
            <person name="Miettinen O."/>
            <person name="Hibbett D.S."/>
            <person name="Nagy L.G."/>
        </authorList>
    </citation>
    <scope>NUCLEOTIDE SEQUENCE [LARGE SCALE GENOMIC DNA]</scope>
    <source>
        <strain evidence="7 8">CBS 962.96</strain>
    </source>
</reference>
<evidence type="ECO:0000313" key="8">
    <source>
        <dbReference type="Proteomes" id="UP000297245"/>
    </source>
</evidence>
<feature type="compositionally biased region" description="Polar residues" evidence="5">
    <location>
        <begin position="473"/>
        <end position="484"/>
    </location>
</feature>
<comment type="subcellular location">
    <subcellularLocation>
        <location evidence="1">Nucleus</location>
    </subcellularLocation>
</comment>
<dbReference type="InterPro" id="IPR050987">
    <property type="entry name" value="AtrR-like"/>
</dbReference>
<keyword evidence="4" id="KW-0539">Nucleus</keyword>